<evidence type="ECO:0000259" key="3">
    <source>
        <dbReference type="Pfam" id="PF00501"/>
    </source>
</evidence>
<dbReference type="RefSeq" id="WP_210580325.1">
    <property type="nucleotide sequence ID" value="NZ_LK995510.1"/>
</dbReference>
<dbReference type="PANTHER" id="PTHR43272:SF33">
    <property type="entry name" value="AMP-BINDING DOMAIN-CONTAINING PROTEIN-RELATED"/>
    <property type="match status" value="1"/>
</dbReference>
<dbReference type="GO" id="GO:0004467">
    <property type="term" value="F:long-chain fatty acid-CoA ligase activity"/>
    <property type="evidence" value="ECO:0007669"/>
    <property type="project" value="TreeGrafter"/>
</dbReference>
<protein>
    <submittedName>
        <fullName evidence="4">Long-chain-fatty-acid--CoA ligase FadD15</fullName>
    </submittedName>
</protein>
<dbReference type="EMBL" id="LK995510">
    <property type="protein sequence ID" value="CED91473.1"/>
    <property type="molecule type" value="Genomic_DNA"/>
</dbReference>
<feature type="domain" description="AMP-dependent synthetase/ligase" evidence="3">
    <location>
        <begin position="66"/>
        <end position="472"/>
    </location>
</feature>
<evidence type="ECO:0000313" key="4">
    <source>
        <dbReference type="EMBL" id="CED91473.1"/>
    </source>
</evidence>
<keyword evidence="2" id="KW-0067">ATP-binding</keyword>
<dbReference type="Gene3D" id="3.40.50.12780">
    <property type="entry name" value="N-terminal domain of ligase-like"/>
    <property type="match status" value="1"/>
</dbReference>
<dbReference type="AlphaFoldDB" id="A0A1L7RQN5"/>
<evidence type="ECO:0000256" key="2">
    <source>
        <dbReference type="ARBA" id="ARBA00022840"/>
    </source>
</evidence>
<gene>
    <name evidence="4" type="ORF">AAM4_1641</name>
</gene>
<dbReference type="CDD" id="cd05907">
    <property type="entry name" value="VL_LC_FACS_like"/>
    <property type="match status" value="1"/>
</dbReference>
<accession>A0A1L7RQN5</accession>
<sequence>MSTGVEEPFAESREQGRFTPGTEFTVAAPHSGPATVFRALPDGRPETRSPVQVPLESCMTTPWALARRARATPDLPLVAYHAEGSADWREQDAAAFRARVRQVAAGYIAQGLQAGDRIAIMSHTRYEWMLLDFAAWEAGLVSVPIYETSSPAQAHWILTDAGVRLVVAETAPMTDMLCSLARDAPELSGLTVLSLQQDAIGRLIAAGAQLPASAVDARADALTADDLATIVYTSGTTGSPKGTELTHGNLVHLSLNSIEFLPQIIRDGAVRNFLFLPMAHVLGRYIMVAIVCSPHGVIGLSPDTRHLLEDFAAFKPTFFLAVPRVFEKIFNAADTRATGARHLVFRRAVRAAVAYSRALDAPGGPSAALRARRALYTPLVYNRLRRLFGGAIEYVICGGGPLGEELGHFFRGAGVTILEGYGLTETAAPCTLNPPDGQHIGTVGVPLTGSAVRIAADGEILISGVGLFRAYHNNPEATAAAFADDEPAWPGLPPEHWFRSGDLGTIDAEGLLHITGRKKELIVTAGGKNVSPAVLEDRLGRHPLIDQVLVVGDGRPCIGALITLDAEMLPLWLHHQGLAEMTPAQAAQDPHVHQVIADAVADANRAVSRAESIRTFTVLPGDFTVANGLLTPSLKIRREVALKRFAPEIDALYARP</sequence>
<organism evidence="4">
    <name type="scientific">Actinomyces succiniciruminis</name>
    <dbReference type="NCBI Taxonomy" id="1522002"/>
    <lineage>
        <taxon>Bacteria</taxon>
        <taxon>Bacillati</taxon>
        <taxon>Actinomycetota</taxon>
        <taxon>Actinomycetes</taxon>
        <taxon>Actinomycetales</taxon>
        <taxon>Actinomycetaceae</taxon>
        <taxon>Actinomyces</taxon>
    </lineage>
</organism>
<dbReference type="InterPro" id="IPR042099">
    <property type="entry name" value="ANL_N_sf"/>
</dbReference>
<dbReference type="Pfam" id="PF00501">
    <property type="entry name" value="AMP-binding"/>
    <property type="match status" value="1"/>
</dbReference>
<dbReference type="PANTHER" id="PTHR43272">
    <property type="entry name" value="LONG-CHAIN-FATTY-ACID--COA LIGASE"/>
    <property type="match status" value="1"/>
</dbReference>
<dbReference type="InterPro" id="IPR020845">
    <property type="entry name" value="AMP-binding_CS"/>
</dbReference>
<reference evidence="4" key="1">
    <citation type="submission" date="2014-07" db="EMBL/GenBank/DDBJ databases">
        <authorList>
            <person name="Zhang J.E."/>
            <person name="Yang H."/>
            <person name="Guo J."/>
            <person name="Deng Z."/>
            <person name="Luo H."/>
            <person name="Luo M."/>
            <person name="Zhao B."/>
        </authorList>
    </citation>
    <scope>NUCLEOTIDE SEQUENCE</scope>
    <source>
        <strain evidence="4">AM4</strain>
    </source>
</reference>
<evidence type="ECO:0000256" key="1">
    <source>
        <dbReference type="ARBA" id="ARBA00022741"/>
    </source>
</evidence>
<dbReference type="GO" id="GO:0005524">
    <property type="term" value="F:ATP binding"/>
    <property type="evidence" value="ECO:0007669"/>
    <property type="project" value="UniProtKB-KW"/>
</dbReference>
<dbReference type="InterPro" id="IPR000873">
    <property type="entry name" value="AMP-dep_synth/lig_dom"/>
</dbReference>
<keyword evidence="4" id="KW-0436">Ligase</keyword>
<dbReference type="PROSITE" id="PS00455">
    <property type="entry name" value="AMP_BINDING"/>
    <property type="match status" value="1"/>
</dbReference>
<dbReference type="SUPFAM" id="SSF56801">
    <property type="entry name" value="Acetyl-CoA synthetase-like"/>
    <property type="match status" value="1"/>
</dbReference>
<keyword evidence="1" id="KW-0547">Nucleotide-binding</keyword>
<dbReference type="Pfam" id="PF23562">
    <property type="entry name" value="AMP-binding_C_3"/>
    <property type="match status" value="1"/>
</dbReference>
<dbReference type="GO" id="GO:0016020">
    <property type="term" value="C:membrane"/>
    <property type="evidence" value="ECO:0007669"/>
    <property type="project" value="TreeGrafter"/>
</dbReference>
<name>A0A1L7RQN5_9ACTO</name>
<proteinExistence type="predicted"/>